<dbReference type="AlphaFoldDB" id="A0A8K0UNV5"/>
<dbReference type="Proteomes" id="UP000813824">
    <property type="component" value="Unassembled WGS sequence"/>
</dbReference>
<sequence>MSSTSIASMSRHTLRQLKFILPGGLVTLWLDSHHKFWRIYNGEAGTGSFAWTVSLLALVSGVLTIGLFMYVLMFPLIRGEQPDYKHWRQSGFLSTVIPVMTASILTGWSLLTYTLARWSNLGYIEGVIGASGLYALAFGLLGLIPAPRVKRA</sequence>
<accession>A0A8K0UNV5</accession>
<gene>
    <name evidence="2" type="ORF">BXZ70DRAFT_936190</name>
</gene>
<feature type="transmembrane region" description="Helical" evidence="1">
    <location>
        <begin position="123"/>
        <end position="144"/>
    </location>
</feature>
<dbReference type="OrthoDB" id="3187264at2759"/>
<feature type="transmembrane region" description="Helical" evidence="1">
    <location>
        <begin position="50"/>
        <end position="72"/>
    </location>
</feature>
<keyword evidence="3" id="KW-1185">Reference proteome</keyword>
<name>A0A8K0UNV5_9AGAR</name>
<reference evidence="2" key="1">
    <citation type="journal article" date="2021" name="New Phytol.">
        <title>Evolutionary innovations through gain and loss of genes in the ectomycorrhizal Boletales.</title>
        <authorList>
            <person name="Wu G."/>
            <person name="Miyauchi S."/>
            <person name="Morin E."/>
            <person name="Kuo A."/>
            <person name="Drula E."/>
            <person name="Varga T."/>
            <person name="Kohler A."/>
            <person name="Feng B."/>
            <person name="Cao Y."/>
            <person name="Lipzen A."/>
            <person name="Daum C."/>
            <person name="Hundley H."/>
            <person name="Pangilinan J."/>
            <person name="Johnson J."/>
            <person name="Barry K."/>
            <person name="LaButti K."/>
            <person name="Ng V."/>
            <person name="Ahrendt S."/>
            <person name="Min B."/>
            <person name="Choi I.G."/>
            <person name="Park H."/>
            <person name="Plett J.M."/>
            <person name="Magnuson J."/>
            <person name="Spatafora J.W."/>
            <person name="Nagy L.G."/>
            <person name="Henrissat B."/>
            <person name="Grigoriev I.V."/>
            <person name="Yang Z.L."/>
            <person name="Xu J."/>
            <person name="Martin F.M."/>
        </authorList>
    </citation>
    <scope>NUCLEOTIDE SEQUENCE</scope>
    <source>
        <strain evidence="2">KKN 215</strain>
    </source>
</reference>
<evidence type="ECO:0008006" key="4">
    <source>
        <dbReference type="Google" id="ProtNLM"/>
    </source>
</evidence>
<keyword evidence="1" id="KW-0812">Transmembrane</keyword>
<feature type="transmembrane region" description="Helical" evidence="1">
    <location>
        <begin position="92"/>
        <end position="111"/>
    </location>
</feature>
<proteinExistence type="predicted"/>
<protein>
    <recommendedName>
        <fullName evidence="4">Transmembrane protein</fullName>
    </recommendedName>
</protein>
<evidence type="ECO:0000313" key="2">
    <source>
        <dbReference type="EMBL" id="KAH8100847.1"/>
    </source>
</evidence>
<keyword evidence="1" id="KW-1133">Transmembrane helix</keyword>
<dbReference type="EMBL" id="JAEVFJ010000014">
    <property type="protein sequence ID" value="KAH8100847.1"/>
    <property type="molecule type" value="Genomic_DNA"/>
</dbReference>
<keyword evidence="1" id="KW-0472">Membrane</keyword>
<evidence type="ECO:0000313" key="3">
    <source>
        <dbReference type="Proteomes" id="UP000813824"/>
    </source>
</evidence>
<evidence type="ECO:0000256" key="1">
    <source>
        <dbReference type="SAM" id="Phobius"/>
    </source>
</evidence>
<comment type="caution">
    <text evidence="2">The sequence shown here is derived from an EMBL/GenBank/DDBJ whole genome shotgun (WGS) entry which is preliminary data.</text>
</comment>
<organism evidence="2 3">
    <name type="scientific">Cristinia sonorae</name>
    <dbReference type="NCBI Taxonomy" id="1940300"/>
    <lineage>
        <taxon>Eukaryota</taxon>
        <taxon>Fungi</taxon>
        <taxon>Dikarya</taxon>
        <taxon>Basidiomycota</taxon>
        <taxon>Agaricomycotina</taxon>
        <taxon>Agaricomycetes</taxon>
        <taxon>Agaricomycetidae</taxon>
        <taxon>Agaricales</taxon>
        <taxon>Pleurotineae</taxon>
        <taxon>Stephanosporaceae</taxon>
        <taxon>Cristinia</taxon>
    </lineage>
</organism>